<dbReference type="PANTHER" id="PTHR46971">
    <property type="entry name" value="CALCINEURIN B SUBUNIT (PROTEIN PHOSPHATASE 2B REGULATORY SUBUNIT)-LIKE PROTEIN"/>
    <property type="match status" value="1"/>
</dbReference>
<feature type="domain" description="EF-hand" evidence="2">
    <location>
        <begin position="27"/>
        <end position="62"/>
    </location>
</feature>
<sequence>MGQTVSQLTQYDIEELQFACSNAFTQAEISSLYARFCKLDRNQKGFLSADDLLKLPELALTNLSTRISRVFENCNFKEFLCLLAPLSQRSTASDRLKFFFEVYDVDGDGRVCARDLYIILHEMTGDNLTVGQTERIIEAALADAGVGADGSLGLDDFARIFDGHDLGLEPLRPPPLY</sequence>
<keyword evidence="1" id="KW-0106">Calcium</keyword>
<evidence type="ECO:0000256" key="1">
    <source>
        <dbReference type="ARBA" id="ARBA00022837"/>
    </source>
</evidence>
<dbReference type="AlphaFoldDB" id="A0A7R9Y8D9"/>
<accession>A0A7R9Y8D9</accession>
<reference evidence="3" key="1">
    <citation type="submission" date="2021-01" db="EMBL/GenBank/DDBJ databases">
        <authorList>
            <person name="Corre E."/>
            <person name="Pelletier E."/>
            <person name="Niang G."/>
            <person name="Scheremetjew M."/>
            <person name="Finn R."/>
            <person name="Kale V."/>
            <person name="Holt S."/>
            <person name="Cochrane G."/>
            <person name="Meng A."/>
            <person name="Brown T."/>
            <person name="Cohen L."/>
        </authorList>
    </citation>
    <scope>NUCLEOTIDE SEQUENCE</scope>
    <source>
        <strain evidence="3">CCMP1413</strain>
    </source>
</reference>
<protein>
    <recommendedName>
        <fullName evidence="2">EF-hand domain-containing protein</fullName>
    </recommendedName>
</protein>
<evidence type="ECO:0000259" key="2">
    <source>
        <dbReference type="PROSITE" id="PS50222"/>
    </source>
</evidence>
<organism evidence="3">
    <name type="scientific">Prasinoderma coloniale</name>
    <dbReference type="NCBI Taxonomy" id="156133"/>
    <lineage>
        <taxon>Eukaryota</taxon>
        <taxon>Viridiplantae</taxon>
        <taxon>Prasinodermophyta</taxon>
        <taxon>Prasinodermophyceae</taxon>
        <taxon>Prasinodermales</taxon>
        <taxon>Prasinodermaceae</taxon>
        <taxon>Prasinoderma</taxon>
    </lineage>
</organism>
<dbReference type="GO" id="GO:0005509">
    <property type="term" value="F:calcium ion binding"/>
    <property type="evidence" value="ECO:0007669"/>
    <property type="project" value="InterPro"/>
</dbReference>
<dbReference type="InterPro" id="IPR018247">
    <property type="entry name" value="EF_Hand_1_Ca_BS"/>
</dbReference>
<dbReference type="EMBL" id="HBDZ01015207">
    <property type="protein sequence ID" value="CAD8250179.1"/>
    <property type="molecule type" value="Transcribed_RNA"/>
</dbReference>
<dbReference type="Gene3D" id="1.10.238.10">
    <property type="entry name" value="EF-hand"/>
    <property type="match status" value="1"/>
</dbReference>
<dbReference type="PANTHER" id="PTHR46971:SF1">
    <property type="entry name" value="CALCINEURIN B SUBUNIT (PROTEIN PHOSPHATASE 2B REGULATORY SUBUNIT)-LIKE PROTEIN"/>
    <property type="match status" value="1"/>
</dbReference>
<dbReference type="InterPro" id="IPR002048">
    <property type="entry name" value="EF_hand_dom"/>
</dbReference>
<proteinExistence type="predicted"/>
<gene>
    <name evidence="3" type="ORF">PCOL08062_LOCUS11711</name>
</gene>
<dbReference type="SUPFAM" id="SSF47473">
    <property type="entry name" value="EF-hand"/>
    <property type="match status" value="1"/>
</dbReference>
<dbReference type="PROSITE" id="PS00018">
    <property type="entry name" value="EF_HAND_1"/>
    <property type="match status" value="1"/>
</dbReference>
<evidence type="ECO:0000313" key="3">
    <source>
        <dbReference type="EMBL" id="CAD8250179.1"/>
    </source>
</evidence>
<name>A0A7R9Y8D9_9VIRI</name>
<feature type="domain" description="EF-hand" evidence="2">
    <location>
        <begin position="91"/>
        <end position="126"/>
    </location>
</feature>
<dbReference type="PROSITE" id="PS50222">
    <property type="entry name" value="EF_HAND_2"/>
    <property type="match status" value="2"/>
</dbReference>
<dbReference type="InterPro" id="IPR011992">
    <property type="entry name" value="EF-hand-dom_pair"/>
</dbReference>